<accession>A0AAN9C380</accession>
<reference evidence="4 5" key="1">
    <citation type="submission" date="2024-02" db="EMBL/GenBank/DDBJ databases">
        <title>Chromosome-scale genome assembly of the rough periwinkle Littorina saxatilis.</title>
        <authorList>
            <person name="De Jode A."/>
            <person name="Faria R."/>
            <person name="Formenti G."/>
            <person name="Sims Y."/>
            <person name="Smith T.P."/>
            <person name="Tracey A."/>
            <person name="Wood J.M.D."/>
            <person name="Zagrodzka Z.B."/>
            <person name="Johannesson K."/>
            <person name="Butlin R.K."/>
            <person name="Leder E.H."/>
        </authorList>
    </citation>
    <scope>NUCLEOTIDE SEQUENCE [LARGE SCALE GENOMIC DNA]</scope>
    <source>
        <strain evidence="4">Snail1</strain>
        <tissue evidence="4">Muscle</tissue>
    </source>
</reference>
<dbReference type="AlphaFoldDB" id="A0AAN9C380"/>
<keyword evidence="5" id="KW-1185">Reference proteome</keyword>
<evidence type="ECO:0000313" key="4">
    <source>
        <dbReference type="EMBL" id="KAK7116707.1"/>
    </source>
</evidence>
<sequence>MATTVTAAGNDKTKRSFEFRMSKKVAELTQVVHMLFTRNHEKEVEIEALKEAYEFEISEVIEDAQKRIGVLERLQEESMKHQAGDVDRIRKLLEGEFQSKEQDWDRKLEETERLLQEERSECQNLRDMLIGAQRDIENLRHSVSKQMNSQVDETTRREREVEKLRKQVAQLEQSLRECSKEGGELVKELQRNNDSLERELRQVHSALDESHGTRDQLLVRNKQLEADMKALKRDFNRKVSEVVNGQKLSRNGTGSFLDQNEELERLRREIHRYRLELSNRDANFNRMFTDKQPIHVDRSVTGLKLQTSHSAGTMHHVAANGANLFSALKREKTVVPPSGPVICFEEQASQHLADRQRSMSTPSTLAEGRDSRFPSICSTPDIKPRPSNGRLTKPRPLPKEMLYGK</sequence>
<feature type="region of interest" description="Disordered" evidence="3">
    <location>
        <begin position="351"/>
        <end position="405"/>
    </location>
</feature>
<dbReference type="Proteomes" id="UP001374579">
    <property type="component" value="Unassembled WGS sequence"/>
</dbReference>
<dbReference type="PANTHER" id="PTHR18870:SF9">
    <property type="entry name" value="PROTEIN TAG-278-RELATED"/>
    <property type="match status" value="1"/>
</dbReference>
<evidence type="ECO:0000256" key="1">
    <source>
        <dbReference type="ARBA" id="ARBA00023054"/>
    </source>
</evidence>
<dbReference type="PANTHER" id="PTHR18870">
    <property type="entry name" value="PROTEIN TAG-278-RELATED"/>
    <property type="match status" value="1"/>
</dbReference>
<gene>
    <name evidence="4" type="ORF">V1264_002339</name>
</gene>
<evidence type="ECO:0000313" key="5">
    <source>
        <dbReference type="Proteomes" id="UP001374579"/>
    </source>
</evidence>
<dbReference type="Gene3D" id="1.10.287.1490">
    <property type="match status" value="1"/>
</dbReference>
<proteinExistence type="predicted"/>
<organism evidence="4 5">
    <name type="scientific">Littorina saxatilis</name>
    <dbReference type="NCBI Taxonomy" id="31220"/>
    <lineage>
        <taxon>Eukaryota</taxon>
        <taxon>Metazoa</taxon>
        <taxon>Spiralia</taxon>
        <taxon>Lophotrochozoa</taxon>
        <taxon>Mollusca</taxon>
        <taxon>Gastropoda</taxon>
        <taxon>Caenogastropoda</taxon>
        <taxon>Littorinimorpha</taxon>
        <taxon>Littorinoidea</taxon>
        <taxon>Littorinidae</taxon>
        <taxon>Littorina</taxon>
    </lineage>
</organism>
<keyword evidence="1 2" id="KW-0175">Coiled coil</keyword>
<protein>
    <submittedName>
        <fullName evidence="4">Uncharacterized protein</fullName>
    </submittedName>
</protein>
<dbReference type="EMBL" id="JBAMIC010000001">
    <property type="protein sequence ID" value="KAK7116707.1"/>
    <property type="molecule type" value="Genomic_DNA"/>
</dbReference>
<evidence type="ECO:0000256" key="3">
    <source>
        <dbReference type="SAM" id="MobiDB-lite"/>
    </source>
</evidence>
<evidence type="ECO:0000256" key="2">
    <source>
        <dbReference type="SAM" id="Coils"/>
    </source>
</evidence>
<feature type="coiled-coil region" evidence="2">
    <location>
        <begin position="101"/>
        <end position="283"/>
    </location>
</feature>
<comment type="caution">
    <text evidence="4">The sequence shown here is derived from an EMBL/GenBank/DDBJ whole genome shotgun (WGS) entry which is preliminary data.</text>
</comment>
<name>A0AAN9C380_9CAEN</name>